<dbReference type="PROSITE" id="PS51257">
    <property type="entry name" value="PROKAR_LIPOPROTEIN"/>
    <property type="match status" value="1"/>
</dbReference>
<feature type="compositionally biased region" description="Low complexity" evidence="1">
    <location>
        <begin position="26"/>
        <end position="50"/>
    </location>
</feature>
<dbReference type="RefSeq" id="WP_072301044.1">
    <property type="nucleotide sequence ID" value="NZ_FPIP01000009.1"/>
</dbReference>
<evidence type="ECO:0000313" key="3">
    <source>
        <dbReference type="EMBL" id="SFW48610.1"/>
    </source>
</evidence>
<dbReference type="Proteomes" id="UP000183461">
    <property type="component" value="Unassembled WGS sequence"/>
</dbReference>
<keyword evidence="2" id="KW-0732">Signal</keyword>
<dbReference type="AlphaFoldDB" id="A0A1K1PLL5"/>
<evidence type="ECO:0000256" key="1">
    <source>
        <dbReference type="SAM" id="MobiDB-lite"/>
    </source>
</evidence>
<evidence type="ECO:0000256" key="2">
    <source>
        <dbReference type="SAM" id="SignalP"/>
    </source>
</evidence>
<feature type="signal peptide" evidence="2">
    <location>
        <begin position="1"/>
        <end position="20"/>
    </location>
</feature>
<sequence>MNITSRIMAAATAVILSAAAYGCSSKTSSSVSPSSETTTATSSDEAFTTTDTEKSTDSSSTTTAATTTSGKAAETTTTTAAAEKPAEKATEPTKAEPKTGFGSSFEAAKAYYNAYLTNNADAVYDMFCKEEIEAYHAYIGTTDLLDGKNPQVVFKRSAVIDAIKQSMGNIRRIMAEKSDVPPEKWTTSLAEDTLKATGENELKDFNKTLSTEFTAGSDCGLVYYKDGNEEHDFVGNGCAFVELDGRWYLSYSSVMRSELITYMDKLFQ</sequence>
<feature type="compositionally biased region" description="Low complexity" evidence="1">
    <location>
        <begin position="57"/>
        <end position="83"/>
    </location>
</feature>
<evidence type="ECO:0000313" key="4">
    <source>
        <dbReference type="Proteomes" id="UP000183461"/>
    </source>
</evidence>
<organism evidence="3 4">
    <name type="scientific">Ruminococcus flavefaciens</name>
    <dbReference type="NCBI Taxonomy" id="1265"/>
    <lineage>
        <taxon>Bacteria</taxon>
        <taxon>Bacillati</taxon>
        <taxon>Bacillota</taxon>
        <taxon>Clostridia</taxon>
        <taxon>Eubacteriales</taxon>
        <taxon>Oscillospiraceae</taxon>
        <taxon>Ruminococcus</taxon>
    </lineage>
</organism>
<feature type="chain" id="PRO_5012611295" description="Lipoprotein" evidence="2">
    <location>
        <begin position="21"/>
        <end position="268"/>
    </location>
</feature>
<evidence type="ECO:0008006" key="5">
    <source>
        <dbReference type="Google" id="ProtNLM"/>
    </source>
</evidence>
<proteinExistence type="predicted"/>
<dbReference type="EMBL" id="FPIP01000009">
    <property type="protein sequence ID" value="SFW48610.1"/>
    <property type="molecule type" value="Genomic_DNA"/>
</dbReference>
<feature type="compositionally biased region" description="Basic and acidic residues" evidence="1">
    <location>
        <begin position="84"/>
        <end position="97"/>
    </location>
</feature>
<accession>A0A1K1PLL5</accession>
<gene>
    <name evidence="3" type="ORF">SAMN02910280_2867</name>
</gene>
<reference evidence="4" key="1">
    <citation type="submission" date="2016-11" db="EMBL/GenBank/DDBJ databases">
        <authorList>
            <person name="Varghese N."/>
            <person name="Submissions S."/>
        </authorList>
    </citation>
    <scope>NUCLEOTIDE SEQUENCE [LARGE SCALE GENOMIC DNA]</scope>
    <source>
        <strain evidence="4">YL228</strain>
    </source>
</reference>
<feature type="region of interest" description="Disordered" evidence="1">
    <location>
        <begin position="26"/>
        <end position="100"/>
    </location>
</feature>
<name>A0A1K1PLL5_RUMFL</name>
<protein>
    <recommendedName>
        <fullName evidence="5">Lipoprotein</fullName>
    </recommendedName>
</protein>